<keyword evidence="3" id="KW-1185">Reference proteome</keyword>
<dbReference type="Proteomes" id="UP000799444">
    <property type="component" value="Unassembled WGS sequence"/>
</dbReference>
<feature type="signal peptide" evidence="1">
    <location>
        <begin position="1"/>
        <end position="19"/>
    </location>
</feature>
<evidence type="ECO:0000313" key="2">
    <source>
        <dbReference type="EMBL" id="KAF2728135.1"/>
    </source>
</evidence>
<keyword evidence="1" id="KW-0732">Signal</keyword>
<dbReference type="OrthoDB" id="10553808at2759"/>
<dbReference type="AlphaFoldDB" id="A0A9P4QKS1"/>
<protein>
    <submittedName>
        <fullName evidence="2">Uncharacterized protein</fullName>
    </submittedName>
</protein>
<sequence>MKLPTLLPLTLLLLPLTSATPSPPTRRALCDRRCASEAPSNCGEGWVAWRPGGGSCWACCDADTVDEEPYPLPSIVPDGPRACDRRCAAEAPECGVGRVAARVGGGIGDAIDFLDSTFNTMSSSLIHCEVGYFILPYHERFQSYKTPTYRVLHWFVSETV</sequence>
<accession>A0A9P4QKS1</accession>
<comment type="caution">
    <text evidence="2">The sequence shown here is derived from an EMBL/GenBank/DDBJ whole genome shotgun (WGS) entry which is preliminary data.</text>
</comment>
<reference evidence="2" key="1">
    <citation type="journal article" date="2020" name="Stud. Mycol.">
        <title>101 Dothideomycetes genomes: a test case for predicting lifestyles and emergence of pathogens.</title>
        <authorList>
            <person name="Haridas S."/>
            <person name="Albert R."/>
            <person name="Binder M."/>
            <person name="Bloem J."/>
            <person name="Labutti K."/>
            <person name="Salamov A."/>
            <person name="Andreopoulos B."/>
            <person name="Baker S."/>
            <person name="Barry K."/>
            <person name="Bills G."/>
            <person name="Bluhm B."/>
            <person name="Cannon C."/>
            <person name="Castanera R."/>
            <person name="Culley D."/>
            <person name="Daum C."/>
            <person name="Ezra D."/>
            <person name="Gonzalez J."/>
            <person name="Henrissat B."/>
            <person name="Kuo A."/>
            <person name="Liang C."/>
            <person name="Lipzen A."/>
            <person name="Lutzoni F."/>
            <person name="Magnuson J."/>
            <person name="Mondo S."/>
            <person name="Nolan M."/>
            <person name="Ohm R."/>
            <person name="Pangilinan J."/>
            <person name="Park H.-J."/>
            <person name="Ramirez L."/>
            <person name="Alfaro M."/>
            <person name="Sun H."/>
            <person name="Tritt A."/>
            <person name="Yoshinaga Y."/>
            <person name="Zwiers L.-H."/>
            <person name="Turgeon B."/>
            <person name="Goodwin S."/>
            <person name="Spatafora J."/>
            <person name="Crous P."/>
            <person name="Grigoriev I."/>
        </authorList>
    </citation>
    <scope>NUCLEOTIDE SEQUENCE</scope>
    <source>
        <strain evidence="2">CBS 125425</strain>
    </source>
</reference>
<gene>
    <name evidence="2" type="ORF">EJ04DRAFT_528896</name>
</gene>
<evidence type="ECO:0000256" key="1">
    <source>
        <dbReference type="SAM" id="SignalP"/>
    </source>
</evidence>
<dbReference type="EMBL" id="ML996294">
    <property type="protein sequence ID" value="KAF2728135.1"/>
    <property type="molecule type" value="Genomic_DNA"/>
</dbReference>
<name>A0A9P4QKS1_9PLEO</name>
<organism evidence="2 3">
    <name type="scientific">Polyplosphaeria fusca</name>
    <dbReference type="NCBI Taxonomy" id="682080"/>
    <lineage>
        <taxon>Eukaryota</taxon>
        <taxon>Fungi</taxon>
        <taxon>Dikarya</taxon>
        <taxon>Ascomycota</taxon>
        <taxon>Pezizomycotina</taxon>
        <taxon>Dothideomycetes</taxon>
        <taxon>Pleosporomycetidae</taxon>
        <taxon>Pleosporales</taxon>
        <taxon>Tetraplosphaeriaceae</taxon>
        <taxon>Polyplosphaeria</taxon>
    </lineage>
</organism>
<feature type="chain" id="PRO_5040182615" evidence="1">
    <location>
        <begin position="20"/>
        <end position="160"/>
    </location>
</feature>
<proteinExistence type="predicted"/>
<evidence type="ECO:0000313" key="3">
    <source>
        <dbReference type="Proteomes" id="UP000799444"/>
    </source>
</evidence>